<dbReference type="PANTHER" id="PTHR48080">
    <property type="entry name" value="D-GALACTONATE DEHYDRATASE-RELATED"/>
    <property type="match status" value="1"/>
</dbReference>
<keyword evidence="2" id="KW-0812">Transmembrane</keyword>
<dbReference type="SMART" id="SM00922">
    <property type="entry name" value="MR_MLE"/>
    <property type="match status" value="1"/>
</dbReference>
<dbReference type="Gene3D" id="3.20.20.120">
    <property type="entry name" value="Enolase-like C-terminal domain"/>
    <property type="match status" value="1"/>
</dbReference>
<keyword evidence="2" id="KW-0472">Membrane</keyword>
<dbReference type="EMBL" id="JBHTLX010000023">
    <property type="protein sequence ID" value="MFD1250225.1"/>
    <property type="molecule type" value="Genomic_DNA"/>
</dbReference>
<dbReference type="InterPro" id="IPR036849">
    <property type="entry name" value="Enolase-like_C_sf"/>
</dbReference>
<dbReference type="SUPFAM" id="SSF54826">
    <property type="entry name" value="Enolase N-terminal domain-like"/>
    <property type="match status" value="1"/>
</dbReference>
<accession>A0ABW3W519</accession>
<keyword evidence="2" id="KW-1133">Transmembrane helix</keyword>
<evidence type="ECO:0000256" key="2">
    <source>
        <dbReference type="SAM" id="Phobius"/>
    </source>
</evidence>
<evidence type="ECO:0000313" key="4">
    <source>
        <dbReference type="EMBL" id="MFD1250225.1"/>
    </source>
</evidence>
<evidence type="ECO:0000259" key="3">
    <source>
        <dbReference type="SMART" id="SM00922"/>
    </source>
</evidence>
<dbReference type="SFLD" id="SFLDG00179">
    <property type="entry name" value="mandelate_racemase"/>
    <property type="match status" value="1"/>
</dbReference>
<feature type="transmembrane region" description="Helical" evidence="2">
    <location>
        <begin position="83"/>
        <end position="104"/>
    </location>
</feature>
<dbReference type="Pfam" id="PF13378">
    <property type="entry name" value="MR_MLE_C"/>
    <property type="match status" value="1"/>
</dbReference>
<dbReference type="SFLD" id="SFLDS00001">
    <property type="entry name" value="Enolase"/>
    <property type="match status" value="1"/>
</dbReference>
<comment type="caution">
    <text evidence="4">The sequence shown here is derived from an EMBL/GenBank/DDBJ whole genome shotgun (WGS) entry which is preliminary data.</text>
</comment>
<feature type="domain" description="Mandelate racemase/muconate lactonizing enzyme C-terminal" evidence="3">
    <location>
        <begin position="148"/>
        <end position="263"/>
    </location>
</feature>
<dbReference type="Gene3D" id="3.30.390.10">
    <property type="entry name" value="Enolase-like, N-terminal domain"/>
    <property type="match status" value="1"/>
</dbReference>
<dbReference type="Pfam" id="PF02746">
    <property type="entry name" value="MR_MLE_N"/>
    <property type="match status" value="1"/>
</dbReference>
<dbReference type="InterPro" id="IPR029065">
    <property type="entry name" value="Enolase_C-like"/>
</dbReference>
<evidence type="ECO:0000256" key="1">
    <source>
        <dbReference type="ARBA" id="ARBA00023239"/>
    </source>
</evidence>
<protein>
    <submittedName>
        <fullName evidence="4">Mandelate racemase/muconate lactonizing enzyme family protein</fullName>
    </submittedName>
</protein>
<keyword evidence="1" id="KW-0456">Lyase</keyword>
<gene>
    <name evidence="4" type="ORF">ACFQ3F_20695</name>
</gene>
<dbReference type="SUPFAM" id="SSF51604">
    <property type="entry name" value="Enolase C-terminal domain-like"/>
    <property type="match status" value="1"/>
</dbReference>
<keyword evidence="5" id="KW-1185">Reference proteome</keyword>
<reference evidence="5" key="1">
    <citation type="journal article" date="2019" name="Int. J. Syst. Evol. Microbiol.">
        <title>The Global Catalogue of Microorganisms (GCM) 10K type strain sequencing project: providing services to taxonomists for standard genome sequencing and annotation.</title>
        <authorList>
            <consortium name="The Broad Institute Genomics Platform"/>
            <consortium name="The Broad Institute Genome Sequencing Center for Infectious Disease"/>
            <person name="Wu L."/>
            <person name="Ma J."/>
        </authorList>
    </citation>
    <scope>NUCLEOTIDE SEQUENCE [LARGE SCALE GENOMIC DNA]</scope>
    <source>
        <strain evidence="5">CCUG 52478</strain>
    </source>
</reference>
<dbReference type="InterPro" id="IPR029017">
    <property type="entry name" value="Enolase-like_N"/>
</dbReference>
<dbReference type="InterPro" id="IPR013341">
    <property type="entry name" value="Mandelate_racemase_N_dom"/>
</dbReference>
<dbReference type="InterPro" id="IPR034593">
    <property type="entry name" value="DgoD-like"/>
</dbReference>
<evidence type="ECO:0000313" key="5">
    <source>
        <dbReference type="Proteomes" id="UP001597229"/>
    </source>
</evidence>
<dbReference type="Proteomes" id="UP001597229">
    <property type="component" value="Unassembled WGS sequence"/>
</dbReference>
<dbReference type="RefSeq" id="WP_367919511.1">
    <property type="nucleotide sequence ID" value="NZ_BAABAC010000023.1"/>
</dbReference>
<name>A0ABW3W519_9ACTN</name>
<dbReference type="CDD" id="cd03316">
    <property type="entry name" value="MR_like"/>
    <property type="match status" value="1"/>
</dbReference>
<organism evidence="4 5">
    <name type="scientific">Nocardioides ginsengisoli</name>
    <dbReference type="NCBI Taxonomy" id="363868"/>
    <lineage>
        <taxon>Bacteria</taxon>
        <taxon>Bacillati</taxon>
        <taxon>Actinomycetota</taxon>
        <taxon>Actinomycetes</taxon>
        <taxon>Propionibacteriales</taxon>
        <taxon>Nocardioidaceae</taxon>
        <taxon>Nocardioides</taxon>
    </lineage>
</organism>
<sequence length="394" mass="42917">MRITAVKIVRLDTGAGEFGIAWSPTVLRVETDEGIHGVGEIGLPMGNVAHGQVGLARDFCALVLGMDPFDTTAVWERLYRSTFWGMGGGTLIFAVMSAIDIALWDIKGKALDVPVHRLLGGQTNTRLRSYASQIQFDWSPRMGAMVKPEEYAEATRKALADGFDCVKVNPIGFDLAGTWMGWNTRGVLTAEQVRTAVDRIAAVREAGGDDLDIIIELHCHTDAGTAVQLGRELERFRILYYEEPTAPLNWKAMAKVKRELSIPIATGERLYTAFGFRPFIANQVVDIAQPDLGTSGGFTETKKIADMAAVYDIGVQLHLIGSPISTAAALQLEAVLANFVIHEHNNTSLMPDNVASCLYDYQPVDGYYAVPDLPGIGQDLTPEAYAKSETLLVN</sequence>
<dbReference type="PANTHER" id="PTHR48080:SF2">
    <property type="entry name" value="D-GALACTONATE DEHYDRATASE"/>
    <property type="match status" value="1"/>
</dbReference>
<dbReference type="InterPro" id="IPR013342">
    <property type="entry name" value="Mandelate_racemase_C"/>
</dbReference>
<proteinExistence type="predicted"/>